<gene>
    <name evidence="1" type="ORF">PEBR_10110</name>
</gene>
<proteinExistence type="predicted"/>
<dbReference type="EMBL" id="LJBN01000116">
    <property type="protein sequence ID" value="OOQ88981.1"/>
    <property type="molecule type" value="Genomic_DNA"/>
</dbReference>
<sequence>MYSHLRATGSSVTGVHIEAQEDLSIVDRILEPQTIPHFMEFMLGQPLPDGTRPSSIGTLSPDELPFVQQSQPSGPDGESIINRVMSRIGSLEDGSRLCLVGKNIQFLKSRLWEGITPLSDQRWQEKGLHLPENFHVACQHLSAVVAVFEYLNTNQVRNNLRQTFNLIYEHWKTLDTLVNRKRAEKGEEPISVANSWTIYIANSYKVMTQNAHSWVTRHIDALRAPLLQGILDHQPLIEGNGVADETQWDITDRLHMLLEISVRADYWIMMPMNGYKGYTAPKNGSGPAEMYVADLTKRGEVFSSRLKSLSHQIMYQRILGGSASGRRRSETSGESYHASAMDQLQAQNQVRRELRGDSHDSISQEPWMTYPWGVVRRAEKKNELKDCGLAIYRLTYGQSESEWTEFVKKLEAHISDWGSGQSGSDLLKPHLKLHWIDEKELGLAEDDIQAAREHFNKLMDDKNNEKEGEIDDSQRKLPLKLQSNAFLAVDSASFASYTTDTYGVPASEFLPGDFAGFVLAIDPHFGPEQGAGRPDESPGYIGHMRIVGSLVWGEMYAFLEAQSALLEDMWPLAMYHPYQVYVGPTVPLQVFKWRAHNTIRWNVLREALQLAKRALGL</sequence>
<reference evidence="2" key="1">
    <citation type="submission" date="2015-09" db="EMBL/GenBank/DDBJ databases">
        <authorList>
            <person name="Fill T.P."/>
            <person name="Baretta J.F."/>
            <person name="de Almeida L.G."/>
            <person name="Rocha M."/>
            <person name="de Souza D.H."/>
            <person name="Malavazi I."/>
            <person name="Cerdeira L.T."/>
            <person name="Hong H."/>
            <person name="Samborskyy M."/>
            <person name="de Vasconcelos A.T."/>
            <person name="Leadlay P."/>
            <person name="Rodrigues-Filho E."/>
        </authorList>
    </citation>
    <scope>NUCLEOTIDE SEQUENCE [LARGE SCALE GENOMIC DNA]</scope>
    <source>
        <strain evidence="2">LaBioMMi 136</strain>
    </source>
</reference>
<evidence type="ECO:0000313" key="2">
    <source>
        <dbReference type="Proteomes" id="UP000190744"/>
    </source>
</evidence>
<accession>A0A1S9RUH3</accession>
<comment type="caution">
    <text evidence="1">The sequence shown here is derived from an EMBL/GenBank/DDBJ whole genome shotgun (WGS) entry which is preliminary data.</text>
</comment>
<protein>
    <submittedName>
        <fullName evidence="1">Uncharacterized protein</fullName>
    </submittedName>
</protein>
<dbReference type="Proteomes" id="UP000190744">
    <property type="component" value="Unassembled WGS sequence"/>
</dbReference>
<evidence type="ECO:0000313" key="1">
    <source>
        <dbReference type="EMBL" id="OOQ88981.1"/>
    </source>
</evidence>
<organism evidence="1 2">
    <name type="scientific">Penicillium brasilianum</name>
    <dbReference type="NCBI Taxonomy" id="104259"/>
    <lineage>
        <taxon>Eukaryota</taxon>
        <taxon>Fungi</taxon>
        <taxon>Dikarya</taxon>
        <taxon>Ascomycota</taxon>
        <taxon>Pezizomycotina</taxon>
        <taxon>Eurotiomycetes</taxon>
        <taxon>Eurotiomycetidae</taxon>
        <taxon>Eurotiales</taxon>
        <taxon>Aspergillaceae</taxon>
        <taxon>Penicillium</taxon>
    </lineage>
</organism>
<dbReference type="AlphaFoldDB" id="A0A1S9RUH3"/>
<name>A0A1S9RUH3_PENBI</name>